<dbReference type="Proteomes" id="UP000002383">
    <property type="component" value="Chromosome"/>
</dbReference>
<dbReference type="InterPro" id="IPR004563">
    <property type="entry name" value="Apolipo_AcylTrfase"/>
</dbReference>
<dbReference type="HAMAP" id="MF_01148">
    <property type="entry name" value="Lnt"/>
    <property type="match status" value="1"/>
</dbReference>
<dbReference type="GO" id="GO:0016410">
    <property type="term" value="F:N-acyltransferase activity"/>
    <property type="evidence" value="ECO:0007669"/>
    <property type="project" value="UniProtKB-UniRule"/>
</dbReference>
<name>B8GV22_THISH</name>
<dbReference type="CDD" id="cd07571">
    <property type="entry name" value="ALP_N-acyl_transferase"/>
    <property type="match status" value="1"/>
</dbReference>
<comment type="catalytic activity">
    <reaction evidence="9">
        <text>N-terminal S-1,2-diacyl-sn-glyceryl-L-cysteinyl-[lipoprotein] + a glycerophospholipid = N-acyl-S-1,2-diacyl-sn-glyceryl-L-cysteinyl-[lipoprotein] + a 2-acyl-sn-glycero-3-phospholipid + H(+)</text>
        <dbReference type="Rhea" id="RHEA:48228"/>
        <dbReference type="Rhea" id="RHEA-COMP:14681"/>
        <dbReference type="Rhea" id="RHEA-COMP:14684"/>
        <dbReference type="ChEBI" id="CHEBI:15378"/>
        <dbReference type="ChEBI" id="CHEBI:136912"/>
        <dbReference type="ChEBI" id="CHEBI:140656"/>
        <dbReference type="ChEBI" id="CHEBI:140657"/>
        <dbReference type="ChEBI" id="CHEBI:140660"/>
        <dbReference type="EC" id="2.3.1.269"/>
    </reaction>
</comment>
<evidence type="ECO:0000259" key="10">
    <source>
        <dbReference type="PROSITE" id="PS50263"/>
    </source>
</evidence>
<dbReference type="Pfam" id="PF00795">
    <property type="entry name" value="CN_hydrolase"/>
    <property type="match status" value="1"/>
</dbReference>
<feature type="transmembrane region" description="Helical" evidence="9">
    <location>
        <begin position="160"/>
        <end position="189"/>
    </location>
</feature>
<evidence type="ECO:0000256" key="5">
    <source>
        <dbReference type="ARBA" id="ARBA00022692"/>
    </source>
</evidence>
<evidence type="ECO:0000256" key="8">
    <source>
        <dbReference type="ARBA" id="ARBA00023315"/>
    </source>
</evidence>
<dbReference type="UniPathway" id="UPA00666"/>
<feature type="transmembrane region" description="Helical" evidence="9">
    <location>
        <begin position="35"/>
        <end position="51"/>
    </location>
</feature>
<feature type="transmembrane region" description="Helical" evidence="9">
    <location>
        <begin position="196"/>
        <end position="214"/>
    </location>
</feature>
<reference evidence="11 12" key="1">
    <citation type="journal article" date="2011" name="Stand. Genomic Sci.">
        <title>Complete genome sequence of 'Thioalkalivibrio sulfidophilus' HL-EbGr7.</title>
        <authorList>
            <person name="Muyzer G."/>
            <person name="Sorokin D.Y."/>
            <person name="Mavromatis K."/>
            <person name="Lapidus A."/>
            <person name="Clum A."/>
            <person name="Ivanova N."/>
            <person name="Pati A."/>
            <person name="d'Haeseleer P."/>
            <person name="Woyke T."/>
            <person name="Kyrpides N.C."/>
        </authorList>
    </citation>
    <scope>NUCLEOTIDE SEQUENCE [LARGE SCALE GENOMIC DNA]</scope>
    <source>
        <strain evidence="11 12">HL-EbGR7</strain>
    </source>
</reference>
<feature type="transmembrane region" description="Helical" evidence="9">
    <location>
        <begin position="63"/>
        <end position="81"/>
    </location>
</feature>
<feature type="domain" description="CN hydrolase" evidence="10">
    <location>
        <begin position="232"/>
        <end position="472"/>
    </location>
</feature>
<keyword evidence="6 9" id="KW-1133">Transmembrane helix</keyword>
<evidence type="ECO:0000313" key="11">
    <source>
        <dbReference type="EMBL" id="ACL73368.1"/>
    </source>
</evidence>
<feature type="transmembrane region" description="Helical" evidence="9">
    <location>
        <begin position="12"/>
        <end position="29"/>
    </location>
</feature>
<evidence type="ECO:0000256" key="1">
    <source>
        <dbReference type="ARBA" id="ARBA00004651"/>
    </source>
</evidence>
<sequence length="507" mass="55161">MNPVISFLEARPCLGHLLALIAGVSLSLAFAPYELRVFAVLAPAALFLLWWDQAPGRAAWRGYLFGLGMFGAGVSWIYYSLHLFGSAIAPLAALITALFVAVLALYPALLGYLLARFAPRLPVAALVLCFPAAWVLWEWWRGWFLTGFPWLLLGTAQVDTALAGYVPVVGAYGASLVVALMAGLLAFVLVRWSPRALGVGAAAVLCLWLAGLGLSRMDWTRPEGEALSVHLIQGNVAQEEKWGPDSIDEALALYGGLTRKVLVEAEAVDIVLWPETAIPAFYHEIHEPLMELADAVEARGGALITGIFVYDFETGAMYNSIVHATAEPAAYHKRHLVPFGEYLPLRGLLMWLDDWLEIPMSDLSKGGWRPLMYVGDLPVGMSVCYEDAFGGQVIDALPEAKLLINVSNDAWFGDSIAPHQHLEIARMRSLETGRDMLRATNTGVSAVIGHRGELIATSPQFEVDVLTAHAQPRTGRTPFALWGNSVAVWLSLVLLAAGSLGRRWLRA</sequence>
<dbReference type="AlphaFoldDB" id="B8GV22"/>
<evidence type="ECO:0000256" key="6">
    <source>
        <dbReference type="ARBA" id="ARBA00022989"/>
    </source>
</evidence>
<evidence type="ECO:0000256" key="3">
    <source>
        <dbReference type="ARBA" id="ARBA00022475"/>
    </source>
</evidence>
<dbReference type="PANTHER" id="PTHR38686:SF1">
    <property type="entry name" value="APOLIPOPROTEIN N-ACYLTRANSFERASE"/>
    <property type="match status" value="1"/>
</dbReference>
<protein>
    <recommendedName>
        <fullName evidence="9">Apolipoprotein N-acyltransferase</fullName>
        <shortName evidence="9">ALP N-acyltransferase</shortName>
        <ecNumber evidence="9">2.3.1.269</ecNumber>
    </recommendedName>
</protein>
<evidence type="ECO:0000313" key="12">
    <source>
        <dbReference type="Proteomes" id="UP000002383"/>
    </source>
</evidence>
<keyword evidence="11" id="KW-0449">Lipoprotein</keyword>
<dbReference type="SUPFAM" id="SSF56317">
    <property type="entry name" value="Carbon-nitrogen hydrolase"/>
    <property type="match status" value="1"/>
</dbReference>
<dbReference type="Pfam" id="PF20154">
    <property type="entry name" value="LNT_N"/>
    <property type="match status" value="1"/>
</dbReference>
<keyword evidence="8 9" id="KW-0012">Acyltransferase</keyword>
<dbReference type="InterPro" id="IPR045378">
    <property type="entry name" value="LNT_N"/>
</dbReference>
<keyword evidence="5 9" id="KW-0812">Transmembrane</keyword>
<keyword evidence="7 9" id="KW-0472">Membrane</keyword>
<gene>
    <name evidence="9" type="primary">lnt</name>
    <name evidence="11" type="ordered locus">Tgr7_2288</name>
</gene>
<comment type="pathway">
    <text evidence="9">Protein modification; lipoprotein biosynthesis (N-acyl transfer).</text>
</comment>
<dbReference type="PROSITE" id="PS50263">
    <property type="entry name" value="CN_HYDROLASE"/>
    <property type="match status" value="1"/>
</dbReference>
<comment type="subcellular location">
    <subcellularLocation>
        <location evidence="9">Cell inner membrane</location>
        <topology evidence="9">Multi-pass membrane protein</topology>
    </subcellularLocation>
    <subcellularLocation>
        <location evidence="1">Cell membrane</location>
        <topology evidence="1">Multi-pass membrane protein</topology>
    </subcellularLocation>
</comment>
<dbReference type="Gene3D" id="3.60.110.10">
    <property type="entry name" value="Carbon-nitrogen hydrolase"/>
    <property type="match status" value="1"/>
</dbReference>
<dbReference type="GO" id="GO:0042158">
    <property type="term" value="P:lipoprotein biosynthetic process"/>
    <property type="evidence" value="ECO:0007669"/>
    <property type="project" value="UniProtKB-UniRule"/>
</dbReference>
<dbReference type="eggNOG" id="COG0815">
    <property type="taxonomic scope" value="Bacteria"/>
</dbReference>
<proteinExistence type="inferred from homology"/>
<evidence type="ECO:0000256" key="9">
    <source>
        <dbReference type="HAMAP-Rule" id="MF_01148"/>
    </source>
</evidence>
<dbReference type="InterPro" id="IPR036526">
    <property type="entry name" value="C-N_Hydrolase_sf"/>
</dbReference>
<accession>B8GV22</accession>
<keyword evidence="3 9" id="KW-1003">Cell membrane</keyword>
<feature type="transmembrane region" description="Helical" evidence="9">
    <location>
        <begin position="121"/>
        <end position="140"/>
    </location>
</feature>
<dbReference type="STRING" id="396588.Tgr7_2288"/>
<feature type="transmembrane region" description="Helical" evidence="9">
    <location>
        <begin position="479"/>
        <end position="501"/>
    </location>
</feature>
<dbReference type="InterPro" id="IPR003010">
    <property type="entry name" value="C-N_Hydrolase"/>
</dbReference>
<comment type="function">
    <text evidence="9">Catalyzes the phospholipid dependent N-acylation of the N-terminal cysteine of apolipoprotein, the last step in lipoprotein maturation.</text>
</comment>
<dbReference type="HOGENOM" id="CLU_019563_3_0_6"/>
<dbReference type="GO" id="GO:0005886">
    <property type="term" value="C:plasma membrane"/>
    <property type="evidence" value="ECO:0007669"/>
    <property type="project" value="UniProtKB-SubCell"/>
</dbReference>
<dbReference type="EMBL" id="CP001339">
    <property type="protein sequence ID" value="ACL73368.1"/>
    <property type="molecule type" value="Genomic_DNA"/>
</dbReference>
<comment type="similarity">
    <text evidence="2 9">Belongs to the CN hydrolase family. Apolipoprotein N-acyltransferase subfamily.</text>
</comment>
<dbReference type="EC" id="2.3.1.269" evidence="9"/>
<keyword evidence="9" id="KW-0997">Cell inner membrane</keyword>
<dbReference type="KEGG" id="tgr:Tgr7_2288"/>
<feature type="transmembrane region" description="Helical" evidence="9">
    <location>
        <begin position="87"/>
        <end position="114"/>
    </location>
</feature>
<evidence type="ECO:0000256" key="7">
    <source>
        <dbReference type="ARBA" id="ARBA00023136"/>
    </source>
</evidence>
<keyword evidence="12" id="KW-1185">Reference proteome</keyword>
<keyword evidence="4 9" id="KW-0808">Transferase</keyword>
<evidence type="ECO:0000256" key="4">
    <source>
        <dbReference type="ARBA" id="ARBA00022679"/>
    </source>
</evidence>
<organism evidence="11 12">
    <name type="scientific">Thioalkalivibrio sulfidiphilus (strain HL-EbGR7)</name>
    <dbReference type="NCBI Taxonomy" id="396588"/>
    <lineage>
        <taxon>Bacteria</taxon>
        <taxon>Pseudomonadati</taxon>
        <taxon>Pseudomonadota</taxon>
        <taxon>Gammaproteobacteria</taxon>
        <taxon>Chromatiales</taxon>
        <taxon>Ectothiorhodospiraceae</taxon>
        <taxon>Thioalkalivibrio</taxon>
    </lineage>
</organism>
<dbReference type="NCBIfam" id="TIGR00546">
    <property type="entry name" value="lnt"/>
    <property type="match status" value="1"/>
</dbReference>
<dbReference type="OrthoDB" id="9804277at2"/>
<evidence type="ECO:0000256" key="2">
    <source>
        <dbReference type="ARBA" id="ARBA00010065"/>
    </source>
</evidence>
<dbReference type="PANTHER" id="PTHR38686">
    <property type="entry name" value="APOLIPOPROTEIN N-ACYLTRANSFERASE"/>
    <property type="match status" value="1"/>
</dbReference>